<reference evidence="4" key="1">
    <citation type="journal article" date="2022" name="Front. Microbiol.">
        <title>Genome-based taxonomic rearrangement of Oceanobacter-related bacteria including the description of Thalassolituus hydrocarbonoclasticus sp. nov. and Thalassolituus pacificus sp. nov. and emended description of the genus Thalassolituus.</title>
        <authorList>
            <person name="Dong C."/>
            <person name="Wei L."/>
            <person name="Wang J."/>
            <person name="Lai Q."/>
            <person name="Huang Z."/>
            <person name="Shao Z."/>
        </authorList>
    </citation>
    <scope>NUCLEOTIDE SEQUENCE</scope>
    <source>
        <strain evidence="4">59MF3M-4</strain>
    </source>
</reference>
<dbReference type="Proteomes" id="UP001147830">
    <property type="component" value="Unassembled WGS sequence"/>
</dbReference>
<keyword evidence="5" id="KW-1185">Reference proteome</keyword>
<dbReference type="AlphaFoldDB" id="A0A9X2WFY0"/>
<evidence type="ECO:0000256" key="1">
    <source>
        <dbReference type="ARBA" id="ARBA00022630"/>
    </source>
</evidence>
<keyword evidence="2" id="KW-0560">Oxidoreductase</keyword>
<dbReference type="EMBL" id="JAOANI010000019">
    <property type="protein sequence ID" value="MCT7359528.1"/>
    <property type="molecule type" value="Genomic_DNA"/>
</dbReference>
<dbReference type="PANTHER" id="PTHR48105">
    <property type="entry name" value="THIOREDOXIN REDUCTASE 1-RELATED-RELATED"/>
    <property type="match status" value="1"/>
</dbReference>
<keyword evidence="1" id="KW-0285">Flavoprotein</keyword>
<evidence type="ECO:0000313" key="5">
    <source>
        <dbReference type="Proteomes" id="UP001147830"/>
    </source>
</evidence>
<evidence type="ECO:0000313" key="4">
    <source>
        <dbReference type="EMBL" id="MCT7359528.1"/>
    </source>
</evidence>
<gene>
    <name evidence="4" type="ORF">NYR02_10880</name>
</gene>
<name>A0A9X2WFY0_9GAMM</name>
<dbReference type="InterPro" id="IPR023753">
    <property type="entry name" value="FAD/NAD-binding_dom"/>
</dbReference>
<dbReference type="Gene3D" id="3.50.50.60">
    <property type="entry name" value="FAD/NAD(P)-binding domain"/>
    <property type="match status" value="2"/>
</dbReference>
<dbReference type="PRINTS" id="PR00469">
    <property type="entry name" value="PNDRDTASEII"/>
</dbReference>
<protein>
    <submittedName>
        <fullName evidence="4">NAD(P)/FAD-dependent oxidoreductase</fullName>
    </submittedName>
</protein>
<dbReference type="InterPro" id="IPR050097">
    <property type="entry name" value="Ferredoxin-NADP_redctase_2"/>
</dbReference>
<evidence type="ECO:0000256" key="2">
    <source>
        <dbReference type="ARBA" id="ARBA00023002"/>
    </source>
</evidence>
<dbReference type="GO" id="GO:0016491">
    <property type="term" value="F:oxidoreductase activity"/>
    <property type="evidence" value="ECO:0007669"/>
    <property type="project" value="UniProtKB-KW"/>
</dbReference>
<organism evidence="4 5">
    <name type="scientific">Thalassolituus pacificus</name>
    <dbReference type="NCBI Taxonomy" id="2975440"/>
    <lineage>
        <taxon>Bacteria</taxon>
        <taxon>Pseudomonadati</taxon>
        <taxon>Pseudomonadota</taxon>
        <taxon>Gammaproteobacteria</taxon>
        <taxon>Oceanospirillales</taxon>
        <taxon>Oceanospirillaceae</taxon>
        <taxon>Thalassolituus</taxon>
    </lineage>
</organism>
<dbReference type="Pfam" id="PF07992">
    <property type="entry name" value="Pyr_redox_2"/>
    <property type="match status" value="1"/>
</dbReference>
<dbReference type="RefSeq" id="WP_260976396.1">
    <property type="nucleotide sequence ID" value="NZ_JAOANI010000019.1"/>
</dbReference>
<dbReference type="SUPFAM" id="SSF51905">
    <property type="entry name" value="FAD/NAD(P)-binding domain"/>
    <property type="match status" value="1"/>
</dbReference>
<dbReference type="PRINTS" id="PR00368">
    <property type="entry name" value="FADPNR"/>
</dbReference>
<comment type="caution">
    <text evidence="4">The sequence shown here is derived from an EMBL/GenBank/DDBJ whole genome shotgun (WGS) entry which is preliminary data.</text>
</comment>
<feature type="domain" description="FAD/NAD(P)-binding" evidence="3">
    <location>
        <begin position="23"/>
        <end position="309"/>
    </location>
</feature>
<reference evidence="4" key="2">
    <citation type="submission" date="2022-08" db="EMBL/GenBank/DDBJ databases">
        <authorList>
            <person name="Dong C."/>
        </authorList>
    </citation>
    <scope>NUCLEOTIDE SEQUENCE</scope>
    <source>
        <strain evidence="4">59MF3M-4</strain>
    </source>
</reference>
<sequence length="325" mass="34556">MTHATHPQNSHTFNIQTRTPDIYDCLIIGGSFAGLSAALQLARGQRQVLILDAGETRNRFAEASHGFFTLDGVSPVEVRQRALEPLLAYPTVSLRQTRVTAARKSEEGFVLQSDDGQEVKGRTLILATGVADQLPDIPGLKERWGKTVIHCPYCHGYELRGQPIAVLAGSAHSAMQAAMLPDWGPTTYFTQGDFEPDDDLLPVLTRRGVTIERTPIVAIEGEGGGEGEGNAVSAVRLADGRRIAVGAVYVAPQTQIAQSLVEQLGLATEEAPTGQMITADAMRQTSVPGVFAAGDTAMPMHNATLASASGVMAGVGAHRYLIFNG</sequence>
<accession>A0A9X2WFY0</accession>
<evidence type="ECO:0000259" key="3">
    <source>
        <dbReference type="Pfam" id="PF07992"/>
    </source>
</evidence>
<dbReference type="InterPro" id="IPR036188">
    <property type="entry name" value="FAD/NAD-bd_sf"/>
</dbReference>
<proteinExistence type="predicted"/>